<evidence type="ECO:0000313" key="3">
    <source>
        <dbReference type="Proteomes" id="UP000215914"/>
    </source>
</evidence>
<protein>
    <submittedName>
        <fullName evidence="2">Uncharacterized protein</fullName>
    </submittedName>
</protein>
<reference evidence="1 3" key="1">
    <citation type="journal article" date="2017" name="Nature">
        <title>The sunflower genome provides insights into oil metabolism, flowering and Asterid evolution.</title>
        <authorList>
            <person name="Badouin H."/>
            <person name="Gouzy J."/>
            <person name="Grassa C.J."/>
            <person name="Murat F."/>
            <person name="Staton S.E."/>
            <person name="Cottret L."/>
            <person name="Lelandais-Briere C."/>
            <person name="Owens G.L."/>
            <person name="Carrere S."/>
            <person name="Mayjonade B."/>
            <person name="Legrand L."/>
            <person name="Gill N."/>
            <person name="Kane N.C."/>
            <person name="Bowers J.E."/>
            <person name="Hubner S."/>
            <person name="Bellec A."/>
            <person name="Berard A."/>
            <person name="Berges H."/>
            <person name="Blanchet N."/>
            <person name="Boniface M.C."/>
            <person name="Brunel D."/>
            <person name="Catrice O."/>
            <person name="Chaidir N."/>
            <person name="Claudel C."/>
            <person name="Donnadieu C."/>
            <person name="Faraut T."/>
            <person name="Fievet G."/>
            <person name="Helmstetter N."/>
            <person name="King M."/>
            <person name="Knapp S.J."/>
            <person name="Lai Z."/>
            <person name="Le Paslier M.C."/>
            <person name="Lippi Y."/>
            <person name="Lorenzon L."/>
            <person name="Mandel J.R."/>
            <person name="Marage G."/>
            <person name="Marchand G."/>
            <person name="Marquand E."/>
            <person name="Bret-Mestries E."/>
            <person name="Morien E."/>
            <person name="Nambeesan S."/>
            <person name="Nguyen T."/>
            <person name="Pegot-Espagnet P."/>
            <person name="Pouilly N."/>
            <person name="Raftis F."/>
            <person name="Sallet E."/>
            <person name="Schiex T."/>
            <person name="Thomas J."/>
            <person name="Vandecasteele C."/>
            <person name="Vares D."/>
            <person name="Vear F."/>
            <person name="Vautrin S."/>
            <person name="Crespi M."/>
            <person name="Mangin B."/>
            <person name="Burke J.M."/>
            <person name="Salse J."/>
            <person name="Munos S."/>
            <person name="Vincourt P."/>
            <person name="Rieseberg L.H."/>
            <person name="Langlade N.B."/>
        </authorList>
    </citation>
    <scope>NUCLEOTIDE SEQUENCE [LARGE SCALE GENOMIC DNA]</scope>
    <source>
        <strain evidence="3">cv. SF193</strain>
        <tissue evidence="1">Leaves</tissue>
    </source>
</reference>
<accession>A0A251VSS9</accession>
<proteinExistence type="predicted"/>
<organism evidence="2 3">
    <name type="scientific">Helianthus annuus</name>
    <name type="common">Common sunflower</name>
    <dbReference type="NCBI Taxonomy" id="4232"/>
    <lineage>
        <taxon>Eukaryota</taxon>
        <taxon>Viridiplantae</taxon>
        <taxon>Streptophyta</taxon>
        <taxon>Embryophyta</taxon>
        <taxon>Tracheophyta</taxon>
        <taxon>Spermatophyta</taxon>
        <taxon>Magnoliopsida</taxon>
        <taxon>eudicotyledons</taxon>
        <taxon>Gunneridae</taxon>
        <taxon>Pentapetalae</taxon>
        <taxon>asterids</taxon>
        <taxon>campanulids</taxon>
        <taxon>Asterales</taxon>
        <taxon>Asteraceae</taxon>
        <taxon>Asteroideae</taxon>
        <taxon>Heliantheae alliance</taxon>
        <taxon>Heliantheae</taxon>
        <taxon>Helianthus</taxon>
    </lineage>
</organism>
<reference evidence="2" key="2">
    <citation type="submission" date="2017-02" db="EMBL/GenBank/DDBJ databases">
        <title>Sunflower complete genome.</title>
        <authorList>
            <person name="Langlade N."/>
            <person name="Munos S."/>
        </authorList>
    </citation>
    <scope>NUCLEOTIDE SEQUENCE [LARGE SCALE GENOMIC DNA]</scope>
    <source>
        <tissue evidence="2">Leaves</tissue>
    </source>
</reference>
<evidence type="ECO:0000313" key="1">
    <source>
        <dbReference type="EMBL" id="KAF5823555.1"/>
    </source>
</evidence>
<gene>
    <name evidence="2" type="ORF">HannXRQ_Chr01g0026551</name>
    <name evidence="1" type="ORF">HanXRQr2_Chr01g0039611</name>
</gene>
<dbReference type="AlphaFoldDB" id="A0A251VSS9"/>
<dbReference type="Gramene" id="mRNA:HanXRQr2_Chr01g0039611">
    <property type="protein sequence ID" value="CDS:HanXRQr2_Chr01g0039611.1"/>
    <property type="gene ID" value="HanXRQr2_Chr01g0039611"/>
</dbReference>
<name>A0A251VSS9_HELAN</name>
<sequence>MILQPLTILCYNTTTLPVTYTLPEDQKRLAALQSRCWNRSSRRIRTFIGSVHPYPSET</sequence>
<dbReference type="InParanoid" id="A0A251VSS9"/>
<dbReference type="EMBL" id="CM007890">
    <property type="protein sequence ID" value="OTG38146.1"/>
    <property type="molecule type" value="Genomic_DNA"/>
</dbReference>
<keyword evidence="3" id="KW-1185">Reference proteome</keyword>
<evidence type="ECO:0000313" key="2">
    <source>
        <dbReference type="EMBL" id="OTG38146.1"/>
    </source>
</evidence>
<dbReference type="EMBL" id="MNCJ02000316">
    <property type="protein sequence ID" value="KAF5823555.1"/>
    <property type="molecule type" value="Genomic_DNA"/>
</dbReference>
<dbReference type="Proteomes" id="UP000215914">
    <property type="component" value="Chromosome 1"/>
</dbReference>
<reference evidence="1" key="3">
    <citation type="submission" date="2020-06" db="EMBL/GenBank/DDBJ databases">
        <title>Helianthus annuus Genome sequencing and assembly Release 2.</title>
        <authorList>
            <person name="Gouzy J."/>
            <person name="Langlade N."/>
            <person name="Munos S."/>
        </authorList>
    </citation>
    <scope>NUCLEOTIDE SEQUENCE</scope>
    <source>
        <tissue evidence="1">Leaves</tissue>
    </source>
</reference>